<feature type="domain" description="UspA" evidence="3">
    <location>
        <begin position="4"/>
        <end position="134"/>
    </location>
</feature>
<feature type="region of interest" description="Disordered" evidence="2">
    <location>
        <begin position="260"/>
        <end position="282"/>
    </location>
</feature>
<dbReference type="Pfam" id="PF00582">
    <property type="entry name" value="Usp"/>
    <property type="match status" value="2"/>
</dbReference>
<dbReference type="Gene3D" id="3.40.50.620">
    <property type="entry name" value="HUPs"/>
    <property type="match status" value="2"/>
</dbReference>
<dbReference type="EMBL" id="JBEYXT010000022">
    <property type="protein sequence ID" value="MEU6800899.1"/>
    <property type="molecule type" value="Genomic_DNA"/>
</dbReference>
<organism evidence="4 5">
    <name type="scientific">Streptomyces neyagawaensis</name>
    <dbReference type="NCBI Taxonomy" id="42238"/>
    <lineage>
        <taxon>Bacteria</taxon>
        <taxon>Bacillati</taxon>
        <taxon>Actinomycetota</taxon>
        <taxon>Actinomycetes</taxon>
        <taxon>Kitasatosporales</taxon>
        <taxon>Streptomycetaceae</taxon>
        <taxon>Streptomyces</taxon>
    </lineage>
</organism>
<dbReference type="InterPro" id="IPR014729">
    <property type="entry name" value="Rossmann-like_a/b/a_fold"/>
</dbReference>
<name>A0ABV3AVV4_9ACTN</name>
<reference evidence="4 5" key="1">
    <citation type="submission" date="2024-06" db="EMBL/GenBank/DDBJ databases">
        <title>The Natural Products Discovery Center: Release of the First 8490 Sequenced Strains for Exploring Actinobacteria Biosynthetic Diversity.</title>
        <authorList>
            <person name="Kalkreuter E."/>
            <person name="Kautsar S.A."/>
            <person name="Yang D."/>
            <person name="Bader C.D."/>
            <person name="Teijaro C.N."/>
            <person name="Fluegel L."/>
            <person name="Davis C.M."/>
            <person name="Simpson J.R."/>
            <person name="Lauterbach L."/>
            <person name="Steele A.D."/>
            <person name="Gui C."/>
            <person name="Meng S."/>
            <person name="Li G."/>
            <person name="Viehrig K."/>
            <person name="Ye F."/>
            <person name="Su P."/>
            <person name="Kiefer A.F."/>
            <person name="Nichols A."/>
            <person name="Cepeda A.J."/>
            <person name="Yan W."/>
            <person name="Fan B."/>
            <person name="Jiang Y."/>
            <person name="Adhikari A."/>
            <person name="Zheng C.-J."/>
            <person name="Schuster L."/>
            <person name="Cowan T.M."/>
            <person name="Smanski M.J."/>
            <person name="Chevrette M.G."/>
            <person name="De Carvalho L.P.S."/>
            <person name="Shen B."/>
        </authorList>
    </citation>
    <scope>NUCLEOTIDE SEQUENCE [LARGE SCALE GENOMIC DNA]</scope>
    <source>
        <strain evidence="4 5">NPDC046851</strain>
    </source>
</reference>
<dbReference type="Proteomes" id="UP001551189">
    <property type="component" value="Unassembled WGS sequence"/>
</dbReference>
<sequence length="282" mass="28756">MGNPVVVGVDGSSAALTAVAAAAAAAARCGAALRVVHAEVPIKPRLVVPDPAVRPLVLQAMAHALHVVPEAVVTSAVVTGDVVHVLEAESQAADLVVVGSRGTGSITRRLLGSVLGSTPAPLAARSHCPVMVVRGDDPDPTGPVVLGVDGSPDGEQAVAFAFAESARRRAELVAVHAWQPDRVSSGTAPEAAERLLDQALADAEDTRPDVTVRREPVGGKASEVLVEASRTAQLLVVGARGRGGLAGLLLGSVSQDVMTRALPRGDRSQGEVSGPRRHPARR</sequence>
<protein>
    <submittedName>
        <fullName evidence="4">Universal stress protein</fullName>
    </submittedName>
</protein>
<evidence type="ECO:0000313" key="4">
    <source>
        <dbReference type="EMBL" id="MEU6800899.1"/>
    </source>
</evidence>
<accession>A0ABV3AVV4</accession>
<feature type="domain" description="UspA" evidence="3">
    <location>
        <begin position="143"/>
        <end position="261"/>
    </location>
</feature>
<comment type="caution">
    <text evidence="4">The sequence shown here is derived from an EMBL/GenBank/DDBJ whole genome shotgun (WGS) entry which is preliminary data.</text>
</comment>
<gene>
    <name evidence="4" type="ORF">ABZ931_07785</name>
</gene>
<dbReference type="RefSeq" id="WP_359692198.1">
    <property type="nucleotide sequence ID" value="NZ_JBEYXT010000022.1"/>
</dbReference>
<comment type="similarity">
    <text evidence="1">Belongs to the universal stress protein A family.</text>
</comment>
<dbReference type="PANTHER" id="PTHR46268:SF6">
    <property type="entry name" value="UNIVERSAL STRESS PROTEIN UP12"/>
    <property type="match status" value="1"/>
</dbReference>
<dbReference type="SUPFAM" id="SSF52402">
    <property type="entry name" value="Adenine nucleotide alpha hydrolases-like"/>
    <property type="match status" value="2"/>
</dbReference>
<dbReference type="InterPro" id="IPR006016">
    <property type="entry name" value="UspA"/>
</dbReference>
<dbReference type="PRINTS" id="PR01438">
    <property type="entry name" value="UNVRSLSTRESS"/>
</dbReference>
<dbReference type="PANTHER" id="PTHR46268">
    <property type="entry name" value="STRESS RESPONSE PROTEIN NHAX"/>
    <property type="match status" value="1"/>
</dbReference>
<keyword evidence="5" id="KW-1185">Reference proteome</keyword>
<evidence type="ECO:0000256" key="2">
    <source>
        <dbReference type="SAM" id="MobiDB-lite"/>
    </source>
</evidence>
<evidence type="ECO:0000256" key="1">
    <source>
        <dbReference type="ARBA" id="ARBA00008791"/>
    </source>
</evidence>
<evidence type="ECO:0000313" key="5">
    <source>
        <dbReference type="Proteomes" id="UP001551189"/>
    </source>
</evidence>
<proteinExistence type="inferred from homology"/>
<evidence type="ECO:0000259" key="3">
    <source>
        <dbReference type="Pfam" id="PF00582"/>
    </source>
</evidence>
<dbReference type="InterPro" id="IPR006015">
    <property type="entry name" value="Universal_stress_UspA"/>
</dbReference>